<gene>
    <name evidence="1" type="ORF">B1A_04903</name>
</gene>
<proteinExistence type="predicted"/>
<evidence type="ECO:0000313" key="1">
    <source>
        <dbReference type="EMBL" id="EQD73524.1"/>
    </source>
</evidence>
<accession>T1CWH7</accession>
<dbReference type="EMBL" id="AUZX01003577">
    <property type="protein sequence ID" value="EQD73524.1"/>
    <property type="molecule type" value="Genomic_DNA"/>
</dbReference>
<name>T1CWH7_9ZZZZ</name>
<reference evidence="1" key="2">
    <citation type="journal article" date="2014" name="ISME J.">
        <title>Microbial stratification in low pH oxic and suboxic macroscopic growths along an acid mine drainage.</title>
        <authorList>
            <person name="Mendez-Garcia C."/>
            <person name="Mesa V."/>
            <person name="Sprenger R.R."/>
            <person name="Richter M."/>
            <person name="Diez M.S."/>
            <person name="Solano J."/>
            <person name="Bargiela R."/>
            <person name="Golyshina O.V."/>
            <person name="Manteca A."/>
            <person name="Ramos J.L."/>
            <person name="Gallego J.R."/>
            <person name="Llorente I."/>
            <person name="Martins Dos Santos V.A."/>
            <person name="Jensen O.N."/>
            <person name="Pelaez A.I."/>
            <person name="Sanchez J."/>
            <person name="Ferrer M."/>
        </authorList>
    </citation>
    <scope>NUCLEOTIDE SEQUENCE</scope>
</reference>
<sequence length="183" mass="20873">MCHALLHDPAFFRLLTRIDAEFAAEARQSRCPGCKGPLHVGDFPRKPRGCPASVREEYSRRLSFTCGWCDARTTPASVRFLGRRVYVAVALMLLCRPASSAAYALGGLLSASARTVKRWRNWWQKDFQRTAFWQSVRERFMPPLPADDLPQSLLERFQGPTCHERLEELLRFVCPLSTASMIK</sequence>
<comment type="caution">
    <text evidence="1">The sequence shown here is derived from an EMBL/GenBank/DDBJ whole genome shotgun (WGS) entry which is preliminary data.</text>
</comment>
<protein>
    <submittedName>
        <fullName evidence="1">Uncharacterized protein</fullName>
    </submittedName>
</protein>
<dbReference type="AlphaFoldDB" id="T1CWH7"/>
<organism evidence="1">
    <name type="scientific">mine drainage metagenome</name>
    <dbReference type="NCBI Taxonomy" id="410659"/>
    <lineage>
        <taxon>unclassified sequences</taxon>
        <taxon>metagenomes</taxon>
        <taxon>ecological metagenomes</taxon>
    </lineage>
</organism>
<reference evidence="1" key="1">
    <citation type="submission" date="2013-08" db="EMBL/GenBank/DDBJ databases">
        <authorList>
            <person name="Mendez C."/>
            <person name="Richter M."/>
            <person name="Ferrer M."/>
            <person name="Sanchez J."/>
        </authorList>
    </citation>
    <scope>NUCLEOTIDE SEQUENCE</scope>
</reference>